<accession>A0A819C155</accession>
<evidence type="ECO:0000256" key="1">
    <source>
        <dbReference type="SAM" id="Phobius"/>
    </source>
</evidence>
<evidence type="ECO:0008006" key="5">
    <source>
        <dbReference type="Google" id="ProtNLM"/>
    </source>
</evidence>
<protein>
    <recommendedName>
        <fullName evidence="5">G-protein coupled receptors family 1 profile domain-containing protein</fullName>
    </recommendedName>
</protein>
<feature type="transmembrane region" description="Helical" evidence="1">
    <location>
        <begin position="106"/>
        <end position="130"/>
    </location>
</feature>
<evidence type="ECO:0000313" key="4">
    <source>
        <dbReference type="Proteomes" id="UP000663881"/>
    </source>
</evidence>
<sequence length="251" mass="28970">MSSTTITTQTTTSSLTVIQNLITQYTFTVIFIIGNFSNLANILVFLQKTLRLNASRYFLCFISIDRWLIIFGLCFCILFSINFPIWCQIDGSKDCTGAPNTFYPLFYTSYNLVITIGPFLIMILFSLLILRNLRQGHRRQVIATTQTNIARLSINVGQQFHRKDIQFIKLSFIQVCLYILFNAFYGYNATYAFITQSTIKTAEQTAFNSFLSTIGLNINYLYMAITFFSYTLVSSTFRKECFFNYQTNCIL</sequence>
<proteinExistence type="predicted"/>
<reference evidence="3" key="1">
    <citation type="submission" date="2021-02" db="EMBL/GenBank/DDBJ databases">
        <authorList>
            <person name="Nowell W R."/>
        </authorList>
    </citation>
    <scope>NUCLEOTIDE SEQUENCE</scope>
</reference>
<dbReference type="EMBL" id="CAJNON010000032">
    <property type="protein sequence ID" value="CAF0829877.1"/>
    <property type="molecule type" value="Genomic_DNA"/>
</dbReference>
<feature type="transmembrane region" description="Helical" evidence="1">
    <location>
        <begin position="167"/>
        <end position="187"/>
    </location>
</feature>
<dbReference type="SUPFAM" id="SSF81321">
    <property type="entry name" value="Family A G protein-coupled receptor-like"/>
    <property type="match status" value="1"/>
</dbReference>
<dbReference type="Proteomes" id="UP000663881">
    <property type="component" value="Unassembled WGS sequence"/>
</dbReference>
<name>A0A819C155_9BILA</name>
<gene>
    <name evidence="3" type="ORF">OKA104_LOCUS18729</name>
    <name evidence="2" type="ORF">VCS650_LOCUS5544</name>
</gene>
<keyword evidence="1" id="KW-0472">Membrane</keyword>
<organism evidence="3 4">
    <name type="scientific">Adineta steineri</name>
    <dbReference type="NCBI Taxonomy" id="433720"/>
    <lineage>
        <taxon>Eukaryota</taxon>
        <taxon>Metazoa</taxon>
        <taxon>Spiralia</taxon>
        <taxon>Gnathifera</taxon>
        <taxon>Rotifera</taxon>
        <taxon>Eurotatoria</taxon>
        <taxon>Bdelloidea</taxon>
        <taxon>Adinetida</taxon>
        <taxon>Adinetidae</taxon>
        <taxon>Adineta</taxon>
    </lineage>
</organism>
<dbReference type="AlphaFoldDB" id="A0A819C155"/>
<keyword evidence="1" id="KW-0812">Transmembrane</keyword>
<feature type="transmembrane region" description="Helical" evidence="1">
    <location>
        <begin position="67"/>
        <end position="86"/>
    </location>
</feature>
<keyword evidence="1" id="KW-1133">Transmembrane helix</keyword>
<comment type="caution">
    <text evidence="3">The sequence shown here is derived from an EMBL/GenBank/DDBJ whole genome shotgun (WGS) entry which is preliminary data.</text>
</comment>
<dbReference type="Gene3D" id="1.20.1070.10">
    <property type="entry name" value="Rhodopsin 7-helix transmembrane proteins"/>
    <property type="match status" value="1"/>
</dbReference>
<evidence type="ECO:0000313" key="2">
    <source>
        <dbReference type="EMBL" id="CAF0829877.1"/>
    </source>
</evidence>
<dbReference type="Proteomes" id="UP000663891">
    <property type="component" value="Unassembled WGS sequence"/>
</dbReference>
<evidence type="ECO:0000313" key="3">
    <source>
        <dbReference type="EMBL" id="CAF3805248.1"/>
    </source>
</evidence>
<feature type="transmembrane region" description="Helical" evidence="1">
    <location>
        <begin position="207"/>
        <end position="233"/>
    </location>
</feature>
<feature type="transmembrane region" description="Helical" evidence="1">
    <location>
        <begin position="25"/>
        <end position="46"/>
    </location>
</feature>
<dbReference type="EMBL" id="CAJOAY010001175">
    <property type="protein sequence ID" value="CAF3805248.1"/>
    <property type="molecule type" value="Genomic_DNA"/>
</dbReference>
<dbReference type="OrthoDB" id="10042696at2759"/>